<accession>A0A929RR24</accession>
<comment type="caution">
    <text evidence="1">The sequence shown here is derived from an EMBL/GenBank/DDBJ whole genome shotgun (WGS) entry which is preliminary data.</text>
</comment>
<evidence type="ECO:0000313" key="2">
    <source>
        <dbReference type="Proteomes" id="UP000759246"/>
    </source>
</evidence>
<sequence length="65" mass="6722">MHEDFGCSRLVFRALGLPAEHPGSTCSLTSLLPASGGAAWLGERRQMVGLGRALTLESAAPDAIA</sequence>
<feature type="non-terminal residue" evidence="1">
    <location>
        <position position="65"/>
    </location>
</feature>
<evidence type="ECO:0000313" key="1">
    <source>
        <dbReference type="EMBL" id="MBF0966796.1"/>
    </source>
</evidence>
<dbReference type="AlphaFoldDB" id="A0A929RR24"/>
<dbReference type="EMBL" id="JABZGF010000205">
    <property type="protein sequence ID" value="MBF0966796.1"/>
    <property type="molecule type" value="Genomic_DNA"/>
</dbReference>
<gene>
    <name evidence="1" type="ORF">HXK09_06535</name>
</gene>
<proteinExistence type="predicted"/>
<reference evidence="1" key="1">
    <citation type="submission" date="2020-04" db="EMBL/GenBank/DDBJ databases">
        <title>Deep metagenomics examines the oral microbiome during advanced dental caries in children, revealing novel taxa and co-occurrences with host molecules.</title>
        <authorList>
            <person name="Baker J.L."/>
            <person name="Morton J.T."/>
            <person name="Dinis M."/>
            <person name="Alvarez R."/>
            <person name="Tran N.C."/>
            <person name="Knight R."/>
            <person name="Edlund A."/>
        </authorList>
    </citation>
    <scope>NUCLEOTIDE SEQUENCE</scope>
    <source>
        <strain evidence="1">JCVI_30_bin.13</strain>
    </source>
</reference>
<dbReference type="Proteomes" id="UP000759246">
    <property type="component" value="Unassembled WGS sequence"/>
</dbReference>
<name>A0A929RR24_9ACTO</name>
<organism evidence="1 2">
    <name type="scientific">Actinomyces bouchesdurhonensis</name>
    <dbReference type="NCBI Taxonomy" id="1852361"/>
    <lineage>
        <taxon>Bacteria</taxon>
        <taxon>Bacillati</taxon>
        <taxon>Actinomycetota</taxon>
        <taxon>Actinomycetes</taxon>
        <taxon>Actinomycetales</taxon>
        <taxon>Actinomycetaceae</taxon>
        <taxon>Actinomyces</taxon>
    </lineage>
</organism>
<protein>
    <submittedName>
        <fullName evidence="1">Isochorismate synthase</fullName>
    </submittedName>
</protein>